<dbReference type="AlphaFoldDB" id="A0A8T0QWE1"/>
<evidence type="ECO:0000313" key="3">
    <source>
        <dbReference type="EMBL" id="KAG2577299.1"/>
    </source>
</evidence>
<feature type="compositionally biased region" description="Polar residues" evidence="1">
    <location>
        <begin position="208"/>
        <end position="219"/>
    </location>
</feature>
<feature type="compositionally biased region" description="Basic residues" evidence="1">
    <location>
        <begin position="244"/>
        <end position="263"/>
    </location>
</feature>
<evidence type="ECO:0000259" key="2">
    <source>
        <dbReference type="Pfam" id="PF14303"/>
    </source>
</evidence>
<dbReference type="OrthoDB" id="682568at2759"/>
<evidence type="ECO:0000256" key="1">
    <source>
        <dbReference type="SAM" id="MobiDB-lite"/>
    </source>
</evidence>
<dbReference type="InterPro" id="IPR029466">
    <property type="entry name" value="NAM-associated_C"/>
</dbReference>
<feature type="region of interest" description="Disordered" evidence="1">
    <location>
        <begin position="285"/>
        <end position="306"/>
    </location>
</feature>
<gene>
    <name evidence="3" type="ORF">PVAP13_6NG107800</name>
</gene>
<feature type="region of interest" description="Disordered" evidence="1">
    <location>
        <begin position="21"/>
        <end position="51"/>
    </location>
</feature>
<sequence length="306" mass="35541">MMEGDGFLSDILLDADDGDVAGLEELNTPNTQDTQSAPVVEPSRSTKGSKRTKNFHWEEDEVICSGWLYISKDPINGANQTRSTFWSRVHAFFEKEKKTTAVRSESSIMHRWLTIQSQVNKFCSYYAAIERRNKSGTTIQDKIAEASKMYMELDKDKKSFTLIPCWNILKEEDKWKAKMKELAELEKQADKKKNKSTKVSRPRDEATNNEAITDAAAQSTEERKRPQGIKKQKKVSSEEVAKLAWRHWTRCGRRRRPSTRKKEKAKEERFMASREVDNAALELEKKQVSNEEKKKLKRNCSRRKKR</sequence>
<dbReference type="Pfam" id="PF14303">
    <property type="entry name" value="NAM-associated"/>
    <property type="match status" value="1"/>
</dbReference>
<organism evidence="3 4">
    <name type="scientific">Panicum virgatum</name>
    <name type="common">Blackwell switchgrass</name>
    <dbReference type="NCBI Taxonomy" id="38727"/>
    <lineage>
        <taxon>Eukaryota</taxon>
        <taxon>Viridiplantae</taxon>
        <taxon>Streptophyta</taxon>
        <taxon>Embryophyta</taxon>
        <taxon>Tracheophyta</taxon>
        <taxon>Spermatophyta</taxon>
        <taxon>Magnoliopsida</taxon>
        <taxon>Liliopsida</taxon>
        <taxon>Poales</taxon>
        <taxon>Poaceae</taxon>
        <taxon>PACMAD clade</taxon>
        <taxon>Panicoideae</taxon>
        <taxon>Panicodae</taxon>
        <taxon>Paniceae</taxon>
        <taxon>Panicinae</taxon>
        <taxon>Panicum</taxon>
        <taxon>Panicum sect. Hiantes</taxon>
    </lineage>
</organism>
<feature type="region of interest" description="Disordered" evidence="1">
    <location>
        <begin position="187"/>
        <end position="272"/>
    </location>
</feature>
<evidence type="ECO:0000313" key="4">
    <source>
        <dbReference type="Proteomes" id="UP000823388"/>
    </source>
</evidence>
<protein>
    <recommendedName>
        <fullName evidence="2">No apical meristem-associated C-terminal domain-containing protein</fullName>
    </recommendedName>
</protein>
<keyword evidence="4" id="KW-1185">Reference proteome</keyword>
<dbReference type="Proteomes" id="UP000823388">
    <property type="component" value="Chromosome 6N"/>
</dbReference>
<feature type="domain" description="No apical meristem-associated C-terminal" evidence="2">
    <location>
        <begin position="158"/>
        <end position="296"/>
    </location>
</feature>
<accession>A0A8T0QWE1</accession>
<proteinExistence type="predicted"/>
<dbReference type="PANTHER" id="PTHR45125">
    <property type="entry name" value="F21J9.4-RELATED"/>
    <property type="match status" value="1"/>
</dbReference>
<dbReference type="EMBL" id="CM029048">
    <property type="protein sequence ID" value="KAG2577299.1"/>
    <property type="molecule type" value="Genomic_DNA"/>
</dbReference>
<dbReference type="PANTHER" id="PTHR45125:SF51">
    <property type="entry name" value="F21J9.4-RELATED"/>
    <property type="match status" value="1"/>
</dbReference>
<name>A0A8T0QWE1_PANVG</name>
<feature type="compositionally biased region" description="Basic and acidic residues" evidence="1">
    <location>
        <begin position="285"/>
        <end position="294"/>
    </location>
</feature>
<reference evidence="3" key="1">
    <citation type="submission" date="2020-05" db="EMBL/GenBank/DDBJ databases">
        <title>WGS assembly of Panicum virgatum.</title>
        <authorList>
            <person name="Lovell J.T."/>
            <person name="Jenkins J."/>
            <person name="Shu S."/>
            <person name="Juenger T.E."/>
            <person name="Schmutz J."/>
        </authorList>
    </citation>
    <scope>NUCLEOTIDE SEQUENCE</scope>
    <source>
        <strain evidence="3">AP13</strain>
    </source>
</reference>
<feature type="compositionally biased region" description="Polar residues" evidence="1">
    <location>
        <begin position="27"/>
        <end position="37"/>
    </location>
</feature>
<feature type="compositionally biased region" description="Basic residues" evidence="1">
    <location>
        <begin position="295"/>
        <end position="306"/>
    </location>
</feature>
<comment type="caution">
    <text evidence="3">The sequence shown here is derived from an EMBL/GenBank/DDBJ whole genome shotgun (WGS) entry which is preliminary data.</text>
</comment>